<accession>A0A6A4KGD5</accession>
<dbReference type="PANTHER" id="PTHR31084">
    <property type="entry name" value="ALPHA-L-FUCOSIDASE 2"/>
    <property type="match status" value="1"/>
</dbReference>
<gene>
    <name evidence="4" type="ORF">C3L33_20970</name>
</gene>
<dbReference type="InterPro" id="IPR013780">
    <property type="entry name" value="Glyco_hydro_b"/>
</dbReference>
<name>A0A6A4KGD5_9ERIC</name>
<dbReference type="Gene3D" id="2.70.98.50">
    <property type="entry name" value="putative glycoside hydrolase family protein from bacillus halodurans"/>
    <property type="match status" value="1"/>
</dbReference>
<dbReference type="InterPro" id="IPR049053">
    <property type="entry name" value="AFCA-like_C"/>
</dbReference>
<dbReference type="InterPro" id="IPR008928">
    <property type="entry name" value="6-hairpin_glycosidase_sf"/>
</dbReference>
<organism evidence="4 5">
    <name type="scientific">Rhododendron williamsianum</name>
    <dbReference type="NCBI Taxonomy" id="262921"/>
    <lineage>
        <taxon>Eukaryota</taxon>
        <taxon>Viridiplantae</taxon>
        <taxon>Streptophyta</taxon>
        <taxon>Embryophyta</taxon>
        <taxon>Tracheophyta</taxon>
        <taxon>Spermatophyta</taxon>
        <taxon>Magnoliopsida</taxon>
        <taxon>eudicotyledons</taxon>
        <taxon>Gunneridae</taxon>
        <taxon>Pentapetalae</taxon>
        <taxon>asterids</taxon>
        <taxon>Ericales</taxon>
        <taxon>Ericaceae</taxon>
        <taxon>Ericoideae</taxon>
        <taxon>Rhodoreae</taxon>
        <taxon>Rhododendron</taxon>
    </lineage>
</organism>
<dbReference type="FunFam" id="1.50.10.10:FF:000028">
    <property type="entry name" value="Alpha-L-fucosidase 2"/>
    <property type="match status" value="1"/>
</dbReference>
<sequence>MEEDGDWVMVRRPTEKDLWEPSLIQTEPSKPLEVRFNGPAKHWTDAVPIGNGRLGAMVWGGVQLETLNLNEDTLWTGNPGNYTNPEAPKALAEVRKLVDDGQYAEATTEAVKLSGIVSEVYQLLGDIKLEFDDSHTSYSEATYSRMLDLDTATTKVKYSVGEVEFTREHFASKPDQVIVTKISGSKSGSLSFTVSLDSKLHHHSQVKNGANQIIIEGSCPGKRDPPKLNENDNPKGIEFYGILDLKISDGVGAIHVLDDKKLKIEGSDWAVFLFVASTSFDGPFTKPSDSKRNPTSEAQSTLNSIGNLSYDDLYARHLDDYQNLFHRVSLQLSKSSKKGVGENGYLVMKRLSSSKSALYLGSSEDEMVSSAERVKSFQVDEDPSLVELLFHGAQHLNINLQMNYWPALPCNLHECQEPLFDYISSLAVNGRKTAQVNYDARGWVAHQVSDLWAKTSPDRGEAVWAVWPMGGAWLCTHLWEHYTYTMDKGFLEKKAYPMLEGCASFLLDWLIEGKGGFLETNPSTSPEHTFTAPDGKPASVSYSSTMDMSIIREVFSEVVSAAEALGKSGDDLVERVRKALPRLYPTKIARDGSIMEWAQDFEDPEVHHRHVSHLFGLFPGHTITVERNPDLCKAADYTLHKRGEDGPGWSTTWKTALWARLRNSERAYTMVKHLFNLVDPDHEGDYEGGIYSNLFTAHPPFQIDANFGKLKGSMSNSLSSQGKEQVTKGASVYWFKLRFCCDYGLVVEGGIYQGKCFSAAVAEMLVQSTVKDLFLLPALPRDKWANGCVKGLKARGGVTVNICWTEGDLHEVGLWSKHQNSLRLHCGGITTAVKMSSGKVYTFNKQLKCVKTYSLS</sequence>
<reference evidence="4 5" key="1">
    <citation type="journal article" date="2019" name="Genome Biol. Evol.">
        <title>The Rhododendron genome and chromosomal organization provide insight into shared whole-genome duplications across the heath family (Ericaceae).</title>
        <authorList>
            <person name="Soza V.L."/>
            <person name="Lindsley D."/>
            <person name="Waalkes A."/>
            <person name="Ramage E."/>
            <person name="Patwardhan R.P."/>
            <person name="Burton J.N."/>
            <person name="Adey A."/>
            <person name="Kumar A."/>
            <person name="Qiu R."/>
            <person name="Shendure J."/>
            <person name="Hall B."/>
        </authorList>
    </citation>
    <scope>NUCLEOTIDE SEQUENCE [LARGE SCALE GENOMIC DNA]</scope>
    <source>
        <strain evidence="4">RSF 1966-606</strain>
    </source>
</reference>
<dbReference type="Gene3D" id="1.50.10.10">
    <property type="match status" value="1"/>
</dbReference>
<feature type="domain" description="Glycosyl hydrolase family 95 N-terminal" evidence="1">
    <location>
        <begin position="35"/>
        <end position="282"/>
    </location>
</feature>
<feature type="non-terminal residue" evidence="4">
    <location>
        <position position="1"/>
    </location>
</feature>
<comment type="caution">
    <text evidence="4">The sequence shown here is derived from an EMBL/GenBank/DDBJ whole genome shotgun (WGS) entry which is preliminary data.</text>
</comment>
<dbReference type="Gene3D" id="2.60.40.1180">
    <property type="entry name" value="Golgi alpha-mannosidase II"/>
    <property type="match status" value="1"/>
</dbReference>
<dbReference type="EMBL" id="QEFC01003705">
    <property type="protein sequence ID" value="KAE9447113.1"/>
    <property type="molecule type" value="Genomic_DNA"/>
</dbReference>
<evidence type="ECO:0000259" key="1">
    <source>
        <dbReference type="Pfam" id="PF14498"/>
    </source>
</evidence>
<evidence type="ECO:0000259" key="2">
    <source>
        <dbReference type="Pfam" id="PF21307"/>
    </source>
</evidence>
<feature type="domain" description="Glycosyl hydrolase family 95 catalytic" evidence="3">
    <location>
        <begin position="394"/>
        <end position="710"/>
    </location>
</feature>
<dbReference type="PANTHER" id="PTHR31084:SF0">
    <property type="entry name" value="ALPHA-L-FUCOSIDASE 2"/>
    <property type="match status" value="1"/>
</dbReference>
<keyword evidence="5" id="KW-1185">Reference proteome</keyword>
<evidence type="ECO:0000313" key="4">
    <source>
        <dbReference type="EMBL" id="KAE9447113.1"/>
    </source>
</evidence>
<proteinExistence type="predicted"/>
<dbReference type="GO" id="GO:0005975">
    <property type="term" value="P:carbohydrate metabolic process"/>
    <property type="evidence" value="ECO:0007669"/>
    <property type="project" value="InterPro"/>
</dbReference>
<dbReference type="Pfam" id="PF22124">
    <property type="entry name" value="Glyco_hydro_95_cat"/>
    <property type="match status" value="1"/>
</dbReference>
<feature type="domain" description="Alpha fucosidase A-like C-terminal" evidence="2">
    <location>
        <begin position="767"/>
        <end position="840"/>
    </location>
</feature>
<dbReference type="InterPro" id="IPR054363">
    <property type="entry name" value="GH95_cat"/>
</dbReference>
<dbReference type="Proteomes" id="UP000428333">
    <property type="component" value="Linkage Group LG13"/>
</dbReference>
<dbReference type="OrthoDB" id="2848340at2759"/>
<dbReference type="InterPro" id="IPR016518">
    <property type="entry name" value="Alpha-L-fucosidase"/>
</dbReference>
<evidence type="ECO:0000313" key="5">
    <source>
        <dbReference type="Proteomes" id="UP000428333"/>
    </source>
</evidence>
<dbReference type="InterPro" id="IPR027414">
    <property type="entry name" value="GH95_N_dom"/>
</dbReference>
<dbReference type="InterPro" id="IPR012341">
    <property type="entry name" value="6hp_glycosidase-like_sf"/>
</dbReference>
<dbReference type="Pfam" id="PF21307">
    <property type="entry name" value="Glyco_hydro_95_C"/>
    <property type="match status" value="1"/>
</dbReference>
<dbReference type="PIRSF" id="PIRSF007663">
    <property type="entry name" value="UCP007663"/>
    <property type="match status" value="1"/>
</dbReference>
<dbReference type="GO" id="GO:0004560">
    <property type="term" value="F:alpha-L-fucosidase activity"/>
    <property type="evidence" value="ECO:0007669"/>
    <property type="project" value="InterPro"/>
</dbReference>
<evidence type="ECO:0000259" key="3">
    <source>
        <dbReference type="Pfam" id="PF22124"/>
    </source>
</evidence>
<protein>
    <submittedName>
        <fullName evidence="4">Uncharacterized protein</fullName>
    </submittedName>
</protein>
<dbReference type="SUPFAM" id="SSF48208">
    <property type="entry name" value="Six-hairpin glycosidases"/>
    <property type="match status" value="1"/>
</dbReference>
<dbReference type="Pfam" id="PF14498">
    <property type="entry name" value="Glyco_hyd_65N_2"/>
    <property type="match status" value="1"/>
</dbReference>
<dbReference type="AlphaFoldDB" id="A0A6A4KGD5"/>